<dbReference type="OrthoDB" id="9931132at2"/>
<name>A0A3A3GHJ8_PANTH</name>
<evidence type="ECO:0000313" key="2">
    <source>
        <dbReference type="Proteomes" id="UP000266177"/>
    </source>
</evidence>
<accession>A0A3A3GHJ8</accession>
<dbReference type="Proteomes" id="UP000266177">
    <property type="component" value="Unassembled WGS sequence"/>
</dbReference>
<evidence type="ECO:0000313" key="1">
    <source>
        <dbReference type="EMBL" id="RJG21359.1"/>
    </source>
</evidence>
<gene>
    <name evidence="1" type="ORF">DQX05_21920</name>
</gene>
<protein>
    <submittedName>
        <fullName evidence="1">Uncharacterized protein</fullName>
    </submittedName>
</protein>
<sequence>MAKVLQLPQTGPQAATKVNAAAEAAMRNIEKRMGVSFFDYMALNGKRSEEVQSKINRSLRKETMQLDSKIIEC</sequence>
<reference evidence="1 2" key="1">
    <citation type="submission" date="2018-09" db="EMBL/GenBank/DDBJ databases">
        <title>Paenibacillus SK2017-BO5.</title>
        <authorList>
            <person name="Piskunova J.V."/>
            <person name="Dubiley S.A."/>
            <person name="Severinov K.V."/>
        </authorList>
    </citation>
    <scope>NUCLEOTIDE SEQUENCE [LARGE SCALE GENOMIC DNA]</scope>
    <source>
        <strain evidence="1 2">BO5</strain>
    </source>
</reference>
<comment type="caution">
    <text evidence="1">The sequence shown here is derived from an EMBL/GenBank/DDBJ whole genome shotgun (WGS) entry which is preliminary data.</text>
</comment>
<dbReference type="RefSeq" id="WP_119795594.1">
    <property type="nucleotide sequence ID" value="NZ_QYZD01000025.1"/>
</dbReference>
<proteinExistence type="predicted"/>
<dbReference type="AlphaFoldDB" id="A0A3A3GHJ8"/>
<dbReference type="EMBL" id="QYZD01000025">
    <property type="protein sequence ID" value="RJG21359.1"/>
    <property type="molecule type" value="Genomic_DNA"/>
</dbReference>
<organism evidence="1 2">
    <name type="scientific">Paenibacillus thiaminolyticus</name>
    <name type="common">Bacillus thiaminolyticus</name>
    <dbReference type="NCBI Taxonomy" id="49283"/>
    <lineage>
        <taxon>Bacteria</taxon>
        <taxon>Bacillati</taxon>
        <taxon>Bacillota</taxon>
        <taxon>Bacilli</taxon>
        <taxon>Bacillales</taxon>
        <taxon>Paenibacillaceae</taxon>
        <taxon>Paenibacillus</taxon>
    </lineage>
</organism>